<gene>
    <name evidence="1" type="ORF">PG993_002886</name>
</gene>
<accession>A0ABR1U027</accession>
<protein>
    <submittedName>
        <fullName evidence="1">Uncharacterized protein</fullName>
    </submittedName>
</protein>
<keyword evidence="2" id="KW-1185">Reference proteome</keyword>
<comment type="caution">
    <text evidence="1">The sequence shown here is derived from an EMBL/GenBank/DDBJ whole genome shotgun (WGS) entry which is preliminary data.</text>
</comment>
<proteinExistence type="predicted"/>
<reference evidence="1 2" key="1">
    <citation type="submission" date="2023-01" db="EMBL/GenBank/DDBJ databases">
        <title>Analysis of 21 Apiospora genomes using comparative genomics revels a genus with tremendous synthesis potential of carbohydrate active enzymes and secondary metabolites.</title>
        <authorList>
            <person name="Sorensen T."/>
        </authorList>
    </citation>
    <scope>NUCLEOTIDE SEQUENCE [LARGE SCALE GENOMIC DNA]</scope>
    <source>
        <strain evidence="1 2">CBS 33761</strain>
    </source>
</reference>
<evidence type="ECO:0000313" key="2">
    <source>
        <dbReference type="Proteomes" id="UP001444661"/>
    </source>
</evidence>
<evidence type="ECO:0000313" key="1">
    <source>
        <dbReference type="EMBL" id="KAK8051501.1"/>
    </source>
</evidence>
<name>A0ABR1U027_9PEZI</name>
<sequence>MRSQGDLRAVSGLFVGLLPRPCQPPGFQVGDVLDALASLRTSDFQASRLVVVGLLLWGGLLIVSGRHSLFGIQRSSGGGNRTVGAQVVIEQDLASGALAEAVAELDVERGQALVQV</sequence>
<dbReference type="EMBL" id="JAQQWK010000002">
    <property type="protein sequence ID" value="KAK8051501.1"/>
    <property type="molecule type" value="Genomic_DNA"/>
</dbReference>
<organism evidence="1 2">
    <name type="scientific">Apiospora rasikravindrae</name>
    <dbReference type="NCBI Taxonomy" id="990691"/>
    <lineage>
        <taxon>Eukaryota</taxon>
        <taxon>Fungi</taxon>
        <taxon>Dikarya</taxon>
        <taxon>Ascomycota</taxon>
        <taxon>Pezizomycotina</taxon>
        <taxon>Sordariomycetes</taxon>
        <taxon>Xylariomycetidae</taxon>
        <taxon>Amphisphaeriales</taxon>
        <taxon>Apiosporaceae</taxon>
        <taxon>Apiospora</taxon>
    </lineage>
</organism>
<dbReference type="Proteomes" id="UP001444661">
    <property type="component" value="Unassembled WGS sequence"/>
</dbReference>